<name>A0ABN1EI17_9PROT</name>
<protein>
    <submittedName>
        <fullName evidence="2">Uncharacterized protein</fullName>
    </submittedName>
</protein>
<organism evidence="2 3">
    <name type="scientific">Rhizomicrobium electricum</name>
    <dbReference type="NCBI Taxonomy" id="480070"/>
    <lineage>
        <taxon>Bacteria</taxon>
        <taxon>Pseudomonadati</taxon>
        <taxon>Pseudomonadota</taxon>
        <taxon>Alphaproteobacteria</taxon>
        <taxon>Micropepsales</taxon>
        <taxon>Micropepsaceae</taxon>
        <taxon>Rhizomicrobium</taxon>
    </lineage>
</organism>
<keyword evidence="1" id="KW-0472">Membrane</keyword>
<evidence type="ECO:0000256" key="1">
    <source>
        <dbReference type="SAM" id="Phobius"/>
    </source>
</evidence>
<accession>A0ABN1EI17</accession>
<reference evidence="2 3" key="1">
    <citation type="journal article" date="2019" name="Int. J. Syst. Evol. Microbiol.">
        <title>The Global Catalogue of Microorganisms (GCM) 10K type strain sequencing project: providing services to taxonomists for standard genome sequencing and annotation.</title>
        <authorList>
            <consortium name="The Broad Institute Genomics Platform"/>
            <consortium name="The Broad Institute Genome Sequencing Center for Infectious Disease"/>
            <person name="Wu L."/>
            <person name="Ma J."/>
        </authorList>
    </citation>
    <scope>NUCLEOTIDE SEQUENCE [LARGE SCALE GENOMIC DNA]</scope>
    <source>
        <strain evidence="2 3">JCM 15089</strain>
    </source>
</reference>
<feature type="transmembrane region" description="Helical" evidence="1">
    <location>
        <begin position="85"/>
        <end position="109"/>
    </location>
</feature>
<proteinExistence type="predicted"/>
<sequence length="115" mass="12077">MSAPGPTMAFSAAPNRLDASRRLIGTALLVLLIAMVLLGFVVLFVIEAEANRAIVATVHSAADVDRLAAAARIAADQSKADADRLALLLNIVFGPVVTLLGSVVGFYFGTQSRRR</sequence>
<feature type="transmembrane region" description="Helical" evidence="1">
    <location>
        <begin position="23"/>
        <end position="46"/>
    </location>
</feature>
<keyword evidence="1" id="KW-0812">Transmembrane</keyword>
<evidence type="ECO:0000313" key="3">
    <source>
        <dbReference type="Proteomes" id="UP001499951"/>
    </source>
</evidence>
<keyword evidence="3" id="KW-1185">Reference proteome</keyword>
<comment type="caution">
    <text evidence="2">The sequence shown here is derived from an EMBL/GenBank/DDBJ whole genome shotgun (WGS) entry which is preliminary data.</text>
</comment>
<evidence type="ECO:0000313" key="2">
    <source>
        <dbReference type="EMBL" id="GAA0566774.1"/>
    </source>
</evidence>
<gene>
    <name evidence="2" type="ORF">GCM10008942_14080</name>
</gene>
<dbReference type="EMBL" id="BAAADD010000003">
    <property type="protein sequence ID" value="GAA0566774.1"/>
    <property type="molecule type" value="Genomic_DNA"/>
</dbReference>
<keyword evidence="1" id="KW-1133">Transmembrane helix</keyword>
<dbReference type="Proteomes" id="UP001499951">
    <property type="component" value="Unassembled WGS sequence"/>
</dbReference>